<comment type="similarity">
    <text evidence="1">Belongs to the bifunctional nuclease family.</text>
</comment>
<feature type="compositionally biased region" description="Low complexity" evidence="3">
    <location>
        <begin position="164"/>
        <end position="203"/>
    </location>
</feature>
<comment type="caution">
    <text evidence="5">The sequence shown here is derived from an EMBL/GenBank/DDBJ whole genome shotgun (WGS) entry which is preliminary data.</text>
</comment>
<dbReference type="InterPro" id="IPR003729">
    <property type="entry name" value="Bi_nuclease_dom"/>
</dbReference>
<dbReference type="Proteomes" id="UP000612055">
    <property type="component" value="Unassembled WGS sequence"/>
</dbReference>
<keyword evidence="6" id="KW-1185">Reference proteome</keyword>
<gene>
    <name evidence="5" type="ORF">HYH03_002163</name>
</gene>
<protein>
    <recommendedName>
        <fullName evidence="4">BFN domain-containing protein</fullName>
    </recommendedName>
</protein>
<dbReference type="PANTHER" id="PTHR15160">
    <property type="entry name" value="VON HIPPEL-LINDAU PROTEIN"/>
    <property type="match status" value="1"/>
</dbReference>
<reference evidence="5" key="1">
    <citation type="journal article" date="2020" name="bioRxiv">
        <title>Comparative genomics of Chlamydomonas.</title>
        <authorList>
            <person name="Craig R.J."/>
            <person name="Hasan A.R."/>
            <person name="Ness R.W."/>
            <person name="Keightley P.D."/>
        </authorList>
    </citation>
    <scope>NUCLEOTIDE SEQUENCE</scope>
    <source>
        <strain evidence="5">CCAP 11/70</strain>
    </source>
</reference>
<evidence type="ECO:0000256" key="3">
    <source>
        <dbReference type="SAM" id="MobiDB-lite"/>
    </source>
</evidence>
<dbReference type="GO" id="GO:0004518">
    <property type="term" value="F:nuclease activity"/>
    <property type="evidence" value="ECO:0007669"/>
    <property type="project" value="InterPro"/>
</dbReference>
<evidence type="ECO:0000313" key="6">
    <source>
        <dbReference type="Proteomes" id="UP000612055"/>
    </source>
</evidence>
<feature type="region of interest" description="Disordered" evidence="3">
    <location>
        <begin position="164"/>
        <end position="236"/>
    </location>
</feature>
<comment type="function">
    <text evidence="2">Bifunctional nuclease with both RNase and DNase activities. Involved in basal defense response. Participates in abscisic acid-derived callose deposition following infection by a necrotrophic pathogen.</text>
</comment>
<dbReference type="OrthoDB" id="566835at2759"/>
<organism evidence="5 6">
    <name type="scientific">Edaphochlamys debaryana</name>
    <dbReference type="NCBI Taxonomy" id="47281"/>
    <lineage>
        <taxon>Eukaryota</taxon>
        <taxon>Viridiplantae</taxon>
        <taxon>Chlorophyta</taxon>
        <taxon>core chlorophytes</taxon>
        <taxon>Chlorophyceae</taxon>
        <taxon>CS clade</taxon>
        <taxon>Chlamydomonadales</taxon>
        <taxon>Chlamydomonadales incertae sedis</taxon>
        <taxon>Edaphochlamys</taxon>
    </lineage>
</organism>
<name>A0A836C5M8_9CHLO</name>
<dbReference type="PANTHER" id="PTHR15160:SF1">
    <property type="entry name" value="VON HIPPEL-LINDAU DISEASE TUMOR SUPPRESSOR"/>
    <property type="match status" value="1"/>
</dbReference>
<evidence type="ECO:0000256" key="2">
    <source>
        <dbReference type="ARBA" id="ARBA00025428"/>
    </source>
</evidence>
<dbReference type="PROSITE" id="PS51658">
    <property type="entry name" value="BFN"/>
    <property type="match status" value="1"/>
</dbReference>
<dbReference type="AlphaFoldDB" id="A0A836C5M8"/>
<feature type="compositionally biased region" description="Polar residues" evidence="3">
    <location>
        <begin position="217"/>
        <end position="230"/>
    </location>
</feature>
<evidence type="ECO:0000259" key="4">
    <source>
        <dbReference type="PROSITE" id="PS51658"/>
    </source>
</evidence>
<evidence type="ECO:0000256" key="1">
    <source>
        <dbReference type="ARBA" id="ARBA00009095"/>
    </source>
</evidence>
<dbReference type="GO" id="GO:0030891">
    <property type="term" value="C:VCB complex"/>
    <property type="evidence" value="ECO:0007669"/>
    <property type="project" value="TreeGrafter"/>
</dbReference>
<evidence type="ECO:0000313" key="5">
    <source>
        <dbReference type="EMBL" id="KAG2499872.1"/>
    </source>
</evidence>
<dbReference type="GO" id="GO:0016567">
    <property type="term" value="P:protein ubiquitination"/>
    <property type="evidence" value="ECO:0007669"/>
    <property type="project" value="TreeGrafter"/>
</dbReference>
<accession>A0A836C5M8</accession>
<dbReference type="Gene3D" id="3.10.690.10">
    <property type="entry name" value="Bifunctional nuclease domain"/>
    <property type="match status" value="1"/>
</dbReference>
<dbReference type="EMBL" id="JAEHOE010000005">
    <property type="protein sequence ID" value="KAG2499872.1"/>
    <property type="molecule type" value="Genomic_DNA"/>
</dbReference>
<sequence>MKILPASDQYANSYSGVLVFQRSTEPTLTPDTPILEIFVAGDVAGLIYTQLHGHKANRPMVHDLMFDIIQRAAQVSRDQWQLLRVAVVALENDIFVGRLYFGDPVTGKVMWDCDCRPSDGIALGLKTGCPFYVAHSVWDQAAVSICKSKVHMIAVHEAHMATQAQQQAAPQQQQQQSTAQQPPATQQQQQVGDAPSSSGGSPAKTARGSRELPVGPGSNNDRMGGSTSLSSHDDYTALKAGDPEVIKLLKRELEVAVNEEDYAAAIRLRDHPYLQLYRRIEAFSMVGAADEAASLQQELDALIARDSAHAQ</sequence>
<dbReference type="SUPFAM" id="SSF103256">
    <property type="entry name" value="Hypothetical protein TM0160"/>
    <property type="match status" value="1"/>
</dbReference>
<dbReference type="GO" id="GO:0005634">
    <property type="term" value="C:nucleus"/>
    <property type="evidence" value="ECO:0007669"/>
    <property type="project" value="TreeGrafter"/>
</dbReference>
<proteinExistence type="inferred from homology"/>
<dbReference type="Pfam" id="PF02577">
    <property type="entry name" value="BFN_dom"/>
    <property type="match status" value="1"/>
</dbReference>
<dbReference type="InterPro" id="IPR036104">
    <property type="entry name" value="BFN_sf"/>
</dbReference>
<feature type="domain" description="BFN" evidence="4">
    <location>
        <begin position="1"/>
        <end position="145"/>
    </location>
</feature>